<evidence type="ECO:0000313" key="2">
    <source>
        <dbReference type="Proteomes" id="UP000195569"/>
    </source>
</evidence>
<protein>
    <submittedName>
        <fullName evidence="1">Uncharacterized protein</fullName>
    </submittedName>
</protein>
<gene>
    <name evidence="1" type="ORF">BN2476_590092</name>
</gene>
<proteinExistence type="predicted"/>
<dbReference type="Proteomes" id="UP000195569">
    <property type="component" value="Unassembled WGS sequence"/>
</dbReference>
<organism evidence="1 2">
    <name type="scientific">Paraburkholderia piptadeniae</name>
    <dbReference type="NCBI Taxonomy" id="1701573"/>
    <lineage>
        <taxon>Bacteria</taxon>
        <taxon>Pseudomonadati</taxon>
        <taxon>Pseudomonadota</taxon>
        <taxon>Betaproteobacteria</taxon>
        <taxon>Burkholderiales</taxon>
        <taxon>Burkholderiaceae</taxon>
        <taxon>Paraburkholderia</taxon>
    </lineage>
</organism>
<accession>A0A1N7SK00</accession>
<dbReference type="AlphaFoldDB" id="A0A1N7SK00"/>
<name>A0A1N7SK00_9BURK</name>
<dbReference type="EMBL" id="CYGY02000059">
    <property type="protein sequence ID" value="SIT47698.1"/>
    <property type="molecule type" value="Genomic_DNA"/>
</dbReference>
<keyword evidence="2" id="KW-1185">Reference proteome</keyword>
<sequence length="40" mass="4648">MDCFRLRSLQQSALAKLEGQPQLPWGAIRSAEFFANYFTR</sequence>
<comment type="caution">
    <text evidence="1">The sequence shown here is derived from an EMBL/GenBank/DDBJ whole genome shotgun (WGS) entry which is preliminary data.</text>
</comment>
<reference evidence="1" key="1">
    <citation type="submission" date="2016-12" db="EMBL/GenBank/DDBJ databases">
        <authorList>
            <person name="Moulin L."/>
        </authorList>
    </citation>
    <scope>NUCLEOTIDE SEQUENCE [LARGE SCALE GENOMIC DNA]</scope>
    <source>
        <strain evidence="1">STM 7183</strain>
    </source>
</reference>
<evidence type="ECO:0000313" key="1">
    <source>
        <dbReference type="EMBL" id="SIT47698.1"/>
    </source>
</evidence>